<dbReference type="Proteomes" id="UP000288216">
    <property type="component" value="Unassembled WGS sequence"/>
</dbReference>
<evidence type="ECO:0000313" key="2">
    <source>
        <dbReference type="EMBL" id="GCB76961.1"/>
    </source>
</evidence>
<dbReference type="EMBL" id="BFAA01014074">
    <property type="protein sequence ID" value="GCB76961.1"/>
    <property type="molecule type" value="Genomic_DNA"/>
</dbReference>
<feature type="compositionally biased region" description="Basic residues" evidence="1">
    <location>
        <begin position="7"/>
        <end position="26"/>
    </location>
</feature>
<feature type="compositionally biased region" description="Basic residues" evidence="1">
    <location>
        <begin position="41"/>
        <end position="50"/>
    </location>
</feature>
<sequence length="73" mass="8398">MEAQGVRKIKSRSKEKRVNKLSRKSKILTNANETSEASREGRKHKRKGQPKKIVQDYTKFIDEEEETALGKPA</sequence>
<evidence type="ECO:0000313" key="3">
    <source>
        <dbReference type="Proteomes" id="UP000288216"/>
    </source>
</evidence>
<keyword evidence="3" id="KW-1185">Reference proteome</keyword>
<dbReference type="AlphaFoldDB" id="A0A401PUZ8"/>
<dbReference type="OrthoDB" id="5964980at2759"/>
<organism evidence="2 3">
    <name type="scientific">Scyliorhinus torazame</name>
    <name type="common">Cloudy catshark</name>
    <name type="synonym">Catulus torazame</name>
    <dbReference type="NCBI Taxonomy" id="75743"/>
    <lineage>
        <taxon>Eukaryota</taxon>
        <taxon>Metazoa</taxon>
        <taxon>Chordata</taxon>
        <taxon>Craniata</taxon>
        <taxon>Vertebrata</taxon>
        <taxon>Chondrichthyes</taxon>
        <taxon>Elasmobranchii</taxon>
        <taxon>Galeomorphii</taxon>
        <taxon>Galeoidea</taxon>
        <taxon>Carcharhiniformes</taxon>
        <taxon>Scyliorhinidae</taxon>
        <taxon>Scyliorhinus</taxon>
    </lineage>
</organism>
<proteinExistence type="predicted"/>
<protein>
    <submittedName>
        <fullName evidence="2">Uncharacterized protein</fullName>
    </submittedName>
</protein>
<reference evidence="2 3" key="1">
    <citation type="journal article" date="2018" name="Nat. Ecol. Evol.">
        <title>Shark genomes provide insights into elasmobranch evolution and the origin of vertebrates.</title>
        <authorList>
            <person name="Hara Y"/>
            <person name="Yamaguchi K"/>
            <person name="Onimaru K"/>
            <person name="Kadota M"/>
            <person name="Koyanagi M"/>
            <person name="Keeley SD"/>
            <person name="Tatsumi K"/>
            <person name="Tanaka K"/>
            <person name="Motone F"/>
            <person name="Kageyama Y"/>
            <person name="Nozu R"/>
            <person name="Adachi N"/>
            <person name="Nishimura O"/>
            <person name="Nakagawa R"/>
            <person name="Tanegashima C"/>
            <person name="Kiyatake I"/>
            <person name="Matsumoto R"/>
            <person name="Murakumo K"/>
            <person name="Nishida K"/>
            <person name="Terakita A"/>
            <person name="Kuratani S"/>
            <person name="Sato K"/>
            <person name="Hyodo S Kuraku.S."/>
        </authorList>
    </citation>
    <scope>NUCLEOTIDE SEQUENCE [LARGE SCALE GENOMIC DNA]</scope>
</reference>
<gene>
    <name evidence="2" type="ORF">scyTo_0019217</name>
</gene>
<feature type="region of interest" description="Disordered" evidence="1">
    <location>
        <begin position="1"/>
        <end position="55"/>
    </location>
</feature>
<accession>A0A401PUZ8</accession>
<evidence type="ECO:0000256" key="1">
    <source>
        <dbReference type="SAM" id="MobiDB-lite"/>
    </source>
</evidence>
<comment type="caution">
    <text evidence="2">The sequence shown here is derived from an EMBL/GenBank/DDBJ whole genome shotgun (WGS) entry which is preliminary data.</text>
</comment>
<name>A0A401PUZ8_SCYTO</name>